<feature type="domain" description="DUF305" evidence="2">
    <location>
        <begin position="117"/>
        <end position="258"/>
    </location>
</feature>
<evidence type="ECO:0000259" key="2">
    <source>
        <dbReference type="Pfam" id="PF03713"/>
    </source>
</evidence>
<dbReference type="PANTHER" id="PTHR36933">
    <property type="entry name" value="SLL0788 PROTEIN"/>
    <property type="match status" value="1"/>
</dbReference>
<dbReference type="PANTHER" id="PTHR36933:SF1">
    <property type="entry name" value="SLL0788 PROTEIN"/>
    <property type="match status" value="1"/>
</dbReference>
<dbReference type="STRING" id="454194.PYK22_00274"/>
<proteinExistence type="predicted"/>
<gene>
    <name evidence="3" type="ORF">PYK22_00274</name>
</gene>
<accession>A0A0B6WTC9</accession>
<evidence type="ECO:0000313" key="4">
    <source>
        <dbReference type="Proteomes" id="UP000031518"/>
    </source>
</evidence>
<dbReference type="Proteomes" id="UP000031518">
    <property type="component" value="Unassembled WGS sequence"/>
</dbReference>
<keyword evidence="4" id="KW-1185">Reference proteome</keyword>
<dbReference type="OrthoDB" id="8603558at2"/>
<dbReference type="AlphaFoldDB" id="A0A0B6WTC9"/>
<dbReference type="Pfam" id="PF03713">
    <property type="entry name" value="DUF305"/>
    <property type="match status" value="1"/>
</dbReference>
<dbReference type="EMBL" id="CBXV010000001">
    <property type="protein sequence ID" value="CDM64281.1"/>
    <property type="molecule type" value="Genomic_DNA"/>
</dbReference>
<dbReference type="Gene3D" id="1.20.1260.10">
    <property type="match status" value="1"/>
</dbReference>
<sequence length="264" mass="29831">MVNRISLGRRLVNSTEVKFGRGVERARRQRLPVVAIVSLVAALTVACGAGQQKVNENAVQSATANQNARHGEMHDGHAMHGEMHDGHAMHGEMHDGHAMMDHSQMQSSPGAEKAPYDLQFIDTMIAHHQGAIEMARLADGRAEHAELKELARKIVADQEREIAQMRKWRTEWYGERAPAINMELPGMRESMQMDMRQLAEARGRDFDLLFIDMMIPHHEGAVVMSRQALERAEHAELKKLAEQIIAAQQAEIAQMRKWRTEWGK</sequence>
<feature type="region of interest" description="Disordered" evidence="1">
    <location>
        <begin position="58"/>
        <end position="94"/>
    </location>
</feature>
<feature type="compositionally biased region" description="Basic and acidic residues" evidence="1">
    <location>
        <begin position="69"/>
        <end position="94"/>
    </location>
</feature>
<reference evidence="3 4" key="1">
    <citation type="submission" date="2013-12" db="EMBL/GenBank/DDBJ databases">
        <authorList>
            <person name="Stott M."/>
        </authorList>
    </citation>
    <scope>NUCLEOTIDE SEQUENCE [LARGE SCALE GENOMIC DNA]</scope>
    <source>
        <strain evidence="3 4">K22</strain>
    </source>
</reference>
<evidence type="ECO:0000256" key="1">
    <source>
        <dbReference type="SAM" id="MobiDB-lite"/>
    </source>
</evidence>
<protein>
    <recommendedName>
        <fullName evidence="2">DUF305 domain-containing protein</fullName>
    </recommendedName>
</protein>
<reference evidence="3 4" key="2">
    <citation type="submission" date="2015-01" db="EMBL/GenBank/DDBJ databases">
        <title>Complete genome sequence of Pyrinomonas methylaliphatogenes type strain K22T.</title>
        <authorList>
            <person name="Lee K.C.Y."/>
            <person name="Power J.F."/>
            <person name="Dunfield P.F."/>
            <person name="Morgan X.C."/>
            <person name="Huttenhower C."/>
            <person name="Stott M.B."/>
        </authorList>
    </citation>
    <scope>NUCLEOTIDE SEQUENCE [LARGE SCALE GENOMIC DNA]</scope>
    <source>
        <strain evidence="3 4">K22</strain>
    </source>
</reference>
<dbReference type="InterPro" id="IPR005183">
    <property type="entry name" value="DUF305_CopM-like"/>
</dbReference>
<feature type="compositionally biased region" description="Polar residues" evidence="1">
    <location>
        <begin position="58"/>
        <end position="68"/>
    </location>
</feature>
<name>A0A0B6WTC9_9BACT</name>
<organism evidence="3 4">
    <name type="scientific">Pyrinomonas methylaliphatogenes</name>
    <dbReference type="NCBI Taxonomy" id="454194"/>
    <lineage>
        <taxon>Bacteria</taxon>
        <taxon>Pseudomonadati</taxon>
        <taxon>Acidobacteriota</taxon>
        <taxon>Blastocatellia</taxon>
        <taxon>Blastocatellales</taxon>
        <taxon>Pyrinomonadaceae</taxon>
        <taxon>Pyrinomonas</taxon>
    </lineage>
</organism>
<evidence type="ECO:0000313" key="3">
    <source>
        <dbReference type="EMBL" id="CDM64281.1"/>
    </source>
</evidence>
<dbReference type="InterPro" id="IPR012347">
    <property type="entry name" value="Ferritin-like"/>
</dbReference>